<evidence type="ECO:0000313" key="4">
    <source>
        <dbReference type="EMBL" id="PRX21943.1"/>
    </source>
</evidence>
<dbReference type="AlphaFoldDB" id="A0A2T0KEZ0"/>
<organism evidence="4 5">
    <name type="scientific">Actinoplanes italicus</name>
    <dbReference type="NCBI Taxonomy" id="113567"/>
    <lineage>
        <taxon>Bacteria</taxon>
        <taxon>Bacillati</taxon>
        <taxon>Actinomycetota</taxon>
        <taxon>Actinomycetes</taxon>
        <taxon>Micromonosporales</taxon>
        <taxon>Micromonosporaceae</taxon>
        <taxon>Actinoplanes</taxon>
    </lineage>
</organism>
<protein>
    <submittedName>
        <fullName evidence="4">AAA ATPase-like protein</fullName>
    </submittedName>
</protein>
<dbReference type="RefSeq" id="WP_275414895.1">
    <property type="nucleotide sequence ID" value="NZ_PVMZ01000005.1"/>
</dbReference>
<evidence type="ECO:0000313" key="5">
    <source>
        <dbReference type="Proteomes" id="UP000239415"/>
    </source>
</evidence>
<keyword evidence="2" id="KW-0067">ATP-binding</keyword>
<evidence type="ECO:0000259" key="3">
    <source>
        <dbReference type="Pfam" id="PF13191"/>
    </source>
</evidence>
<dbReference type="SUPFAM" id="SSF52540">
    <property type="entry name" value="P-loop containing nucleoside triphosphate hydrolases"/>
    <property type="match status" value="1"/>
</dbReference>
<comment type="caution">
    <text evidence="4">The sequence shown here is derived from an EMBL/GenBank/DDBJ whole genome shotgun (WGS) entry which is preliminary data.</text>
</comment>
<feature type="domain" description="Orc1-like AAA ATPase" evidence="3">
    <location>
        <begin position="24"/>
        <end position="161"/>
    </location>
</feature>
<sequence length="165" mass="17150">MASNGSFSAADEFERSSTWHVEVIVGRRGERQVLDDLLSEAADGSGGVVVLRGEAGIGKTALLEYATDQAGRLGMRMPSTAGVQAEVHVPYAGPHRLLRTAPELSRAAKSVLDAPDTLPYRAAAALLGLLSESAAGTALVLAVEDAHWLDAASCDALTFVARPPA</sequence>
<dbReference type="Gene3D" id="3.40.50.300">
    <property type="entry name" value="P-loop containing nucleotide triphosphate hydrolases"/>
    <property type="match status" value="1"/>
</dbReference>
<dbReference type="PANTHER" id="PTHR16305">
    <property type="entry name" value="TESTICULAR SOLUBLE ADENYLYL CYCLASE"/>
    <property type="match status" value="1"/>
</dbReference>
<dbReference type="PANTHER" id="PTHR16305:SF35">
    <property type="entry name" value="TRANSCRIPTIONAL ACTIVATOR DOMAIN"/>
    <property type="match status" value="1"/>
</dbReference>
<dbReference type="GO" id="GO:0005524">
    <property type="term" value="F:ATP binding"/>
    <property type="evidence" value="ECO:0007669"/>
    <property type="project" value="UniProtKB-KW"/>
</dbReference>
<dbReference type="EMBL" id="PVMZ01000005">
    <property type="protein sequence ID" value="PRX21943.1"/>
    <property type="molecule type" value="Genomic_DNA"/>
</dbReference>
<dbReference type="InterPro" id="IPR027417">
    <property type="entry name" value="P-loop_NTPase"/>
</dbReference>
<accession>A0A2T0KEZ0</accession>
<dbReference type="GO" id="GO:0004016">
    <property type="term" value="F:adenylate cyclase activity"/>
    <property type="evidence" value="ECO:0007669"/>
    <property type="project" value="TreeGrafter"/>
</dbReference>
<keyword evidence="1" id="KW-0547">Nucleotide-binding</keyword>
<evidence type="ECO:0000256" key="2">
    <source>
        <dbReference type="ARBA" id="ARBA00022840"/>
    </source>
</evidence>
<reference evidence="4 5" key="1">
    <citation type="submission" date="2018-03" db="EMBL/GenBank/DDBJ databases">
        <title>Genomic Encyclopedia of Archaeal and Bacterial Type Strains, Phase II (KMG-II): from individual species to whole genera.</title>
        <authorList>
            <person name="Goeker M."/>
        </authorList>
    </citation>
    <scope>NUCLEOTIDE SEQUENCE [LARGE SCALE GENOMIC DNA]</scope>
    <source>
        <strain evidence="4 5">DSM 43146</strain>
    </source>
</reference>
<name>A0A2T0KEZ0_9ACTN</name>
<dbReference type="InterPro" id="IPR041664">
    <property type="entry name" value="AAA_16"/>
</dbReference>
<dbReference type="Pfam" id="PF13191">
    <property type="entry name" value="AAA_16"/>
    <property type="match status" value="1"/>
</dbReference>
<dbReference type="GO" id="GO:0005737">
    <property type="term" value="C:cytoplasm"/>
    <property type="evidence" value="ECO:0007669"/>
    <property type="project" value="TreeGrafter"/>
</dbReference>
<proteinExistence type="predicted"/>
<dbReference type="Proteomes" id="UP000239415">
    <property type="component" value="Unassembled WGS sequence"/>
</dbReference>
<gene>
    <name evidence="4" type="ORF">CLV67_105120</name>
</gene>
<keyword evidence="5" id="KW-1185">Reference proteome</keyword>
<evidence type="ECO:0000256" key="1">
    <source>
        <dbReference type="ARBA" id="ARBA00022741"/>
    </source>
</evidence>